<gene>
    <name evidence="2" type="ORF">PMACD_LOCUS10623</name>
</gene>
<dbReference type="SUPFAM" id="SSF48726">
    <property type="entry name" value="Immunoglobulin"/>
    <property type="match status" value="1"/>
</dbReference>
<dbReference type="PANTHER" id="PTHR21261">
    <property type="entry name" value="BEAT PROTEIN"/>
    <property type="match status" value="1"/>
</dbReference>
<reference evidence="2" key="1">
    <citation type="submission" date="2021-02" db="EMBL/GenBank/DDBJ databases">
        <authorList>
            <person name="Steward A R."/>
        </authorList>
    </citation>
    <scope>NUCLEOTIDE SEQUENCE</scope>
</reference>
<dbReference type="PANTHER" id="PTHR21261:SF3">
    <property type="entry name" value="BEATEN PATH VII"/>
    <property type="match status" value="1"/>
</dbReference>
<evidence type="ECO:0008006" key="4">
    <source>
        <dbReference type="Google" id="ProtNLM"/>
    </source>
</evidence>
<feature type="compositionally biased region" description="Basic residues" evidence="1">
    <location>
        <begin position="1"/>
        <end position="10"/>
    </location>
</feature>
<keyword evidence="3" id="KW-1185">Reference proteome</keyword>
<organism evidence="2 3">
    <name type="scientific">Pieris macdunnoughi</name>
    <dbReference type="NCBI Taxonomy" id="345717"/>
    <lineage>
        <taxon>Eukaryota</taxon>
        <taxon>Metazoa</taxon>
        <taxon>Ecdysozoa</taxon>
        <taxon>Arthropoda</taxon>
        <taxon>Hexapoda</taxon>
        <taxon>Insecta</taxon>
        <taxon>Pterygota</taxon>
        <taxon>Neoptera</taxon>
        <taxon>Endopterygota</taxon>
        <taxon>Lepidoptera</taxon>
        <taxon>Glossata</taxon>
        <taxon>Ditrysia</taxon>
        <taxon>Papilionoidea</taxon>
        <taxon>Pieridae</taxon>
        <taxon>Pierinae</taxon>
        <taxon>Pieris</taxon>
    </lineage>
</organism>
<dbReference type="EMBL" id="CAJOBZ010000032">
    <property type="protein sequence ID" value="CAF4892897.1"/>
    <property type="molecule type" value="Genomic_DNA"/>
</dbReference>
<proteinExistence type="predicted"/>
<feature type="compositionally biased region" description="Basic and acidic residues" evidence="1">
    <location>
        <begin position="250"/>
        <end position="263"/>
    </location>
</feature>
<protein>
    <recommendedName>
        <fullName evidence="4">Ig-like domain-containing protein</fullName>
    </recommendedName>
</protein>
<dbReference type="InterPro" id="IPR036179">
    <property type="entry name" value="Ig-like_dom_sf"/>
</dbReference>
<dbReference type="Proteomes" id="UP000663880">
    <property type="component" value="Unassembled WGS sequence"/>
</dbReference>
<evidence type="ECO:0000313" key="2">
    <source>
        <dbReference type="EMBL" id="CAF4892897.1"/>
    </source>
</evidence>
<dbReference type="Gene3D" id="2.60.40.10">
    <property type="entry name" value="Immunoglobulins"/>
    <property type="match status" value="1"/>
</dbReference>
<dbReference type="InterPro" id="IPR013783">
    <property type="entry name" value="Ig-like_fold"/>
</dbReference>
<dbReference type="OrthoDB" id="8915289at2759"/>
<comment type="caution">
    <text evidence="2">The sequence shown here is derived from an EMBL/GenBank/DDBJ whole genome shotgun (WGS) entry which is preliminary data.</text>
</comment>
<sequence length="367" mass="41149">MSYSKFRHLRVTNPKNSESGGNKESKDHFLLETVFVLTGRGHTEVLVELQMERWVGRGGSVRLRCLHDVPPHLLDKVVFLRQGTKIFQYIKNRKPPYRNFTTPGAVLNIALATENSIILQNLELEASGRYSCEVSLETPIYTKASAEKQLTVFQPQKHHPRIEVPPREPPPAPLRARCTTAPSAPAPHVTWFINGKKMDELLANSQKYRVSVSERSWGGRRGPLTQTSPSPLLTLTHITHLATRPPGCTQKEKETGGTTREDANAVQGVSRHKWRRRELFVTVSEVTVEVSGRLQLTCVSTIPEFRSIHDKFADIRNETVIVDVVNPSSQPEPASNLTTGHSTSDASSELLTPLITHIIFLHLLYII</sequence>
<dbReference type="AlphaFoldDB" id="A0A821UNA7"/>
<feature type="region of interest" description="Disordered" evidence="1">
    <location>
        <begin position="243"/>
        <end position="268"/>
    </location>
</feature>
<accession>A0A821UNA7</accession>
<evidence type="ECO:0000256" key="1">
    <source>
        <dbReference type="SAM" id="MobiDB-lite"/>
    </source>
</evidence>
<evidence type="ECO:0000313" key="3">
    <source>
        <dbReference type="Proteomes" id="UP000663880"/>
    </source>
</evidence>
<name>A0A821UNA7_9NEOP</name>
<feature type="region of interest" description="Disordered" evidence="1">
    <location>
        <begin position="1"/>
        <end position="24"/>
    </location>
</feature>